<keyword evidence="4" id="KW-1185">Reference proteome</keyword>
<dbReference type="Proteomes" id="UP000619078">
    <property type="component" value="Unassembled WGS sequence"/>
</dbReference>
<comment type="similarity">
    <text evidence="1">Belongs to the N-acylglucosamine 2-epimerase family.</text>
</comment>
<evidence type="ECO:0000313" key="3">
    <source>
        <dbReference type="EMBL" id="MBD1393270.1"/>
    </source>
</evidence>
<reference evidence="3" key="1">
    <citation type="submission" date="2020-09" db="EMBL/GenBank/DDBJ databases">
        <title>Novel species of Mucilaginibacter isolated from a glacier on the Tibetan Plateau.</title>
        <authorList>
            <person name="Liu Q."/>
            <person name="Xin Y.-H."/>
        </authorList>
    </citation>
    <scope>NUCLEOTIDE SEQUENCE</scope>
    <source>
        <strain evidence="3">ZB1P21</strain>
    </source>
</reference>
<dbReference type="AlphaFoldDB" id="A0A926NSQ4"/>
<organism evidence="3 4">
    <name type="scientific">Mucilaginibacter glaciei</name>
    <dbReference type="NCBI Taxonomy" id="2772109"/>
    <lineage>
        <taxon>Bacteria</taxon>
        <taxon>Pseudomonadati</taxon>
        <taxon>Bacteroidota</taxon>
        <taxon>Sphingobacteriia</taxon>
        <taxon>Sphingobacteriales</taxon>
        <taxon>Sphingobacteriaceae</taxon>
        <taxon>Mucilaginibacter</taxon>
    </lineage>
</organism>
<dbReference type="SUPFAM" id="SSF48208">
    <property type="entry name" value="Six-hairpin glycosidases"/>
    <property type="match status" value="1"/>
</dbReference>
<gene>
    <name evidence="3" type="ORF">IDJ76_09190</name>
</gene>
<dbReference type="Gene3D" id="1.50.10.10">
    <property type="match status" value="1"/>
</dbReference>
<dbReference type="RefSeq" id="WP_191163003.1">
    <property type="nucleotide sequence ID" value="NZ_JACWMX010000003.1"/>
</dbReference>
<protein>
    <submittedName>
        <fullName evidence="3">AGE family epimerase/isomerase</fullName>
    </submittedName>
</protein>
<dbReference type="InterPro" id="IPR013783">
    <property type="entry name" value="Ig-like_fold"/>
</dbReference>
<evidence type="ECO:0000256" key="1">
    <source>
        <dbReference type="ARBA" id="ARBA00008558"/>
    </source>
</evidence>
<dbReference type="InterPro" id="IPR010819">
    <property type="entry name" value="AGE/CE"/>
</dbReference>
<dbReference type="Gene3D" id="2.60.40.10">
    <property type="entry name" value="Immunoglobulins"/>
    <property type="match status" value="1"/>
</dbReference>
<dbReference type="GO" id="GO:0005975">
    <property type="term" value="P:carbohydrate metabolic process"/>
    <property type="evidence" value="ECO:0007669"/>
    <property type="project" value="InterPro"/>
</dbReference>
<dbReference type="GO" id="GO:0016853">
    <property type="term" value="F:isomerase activity"/>
    <property type="evidence" value="ECO:0007669"/>
    <property type="project" value="UniProtKB-KW"/>
</dbReference>
<accession>A0A926NSQ4</accession>
<dbReference type="Pfam" id="PF07221">
    <property type="entry name" value="GlcNAc_2-epim"/>
    <property type="match status" value="1"/>
</dbReference>
<dbReference type="PANTHER" id="PTHR15108">
    <property type="entry name" value="N-ACYLGLUCOSAMINE-2-EPIMERASE"/>
    <property type="match status" value="1"/>
</dbReference>
<evidence type="ECO:0000256" key="2">
    <source>
        <dbReference type="ARBA" id="ARBA00023235"/>
    </source>
</evidence>
<dbReference type="InterPro" id="IPR012341">
    <property type="entry name" value="6hp_glycosidase-like_sf"/>
</dbReference>
<dbReference type="EMBL" id="JACWMX010000003">
    <property type="protein sequence ID" value="MBD1393270.1"/>
    <property type="molecule type" value="Genomic_DNA"/>
</dbReference>
<proteinExistence type="inferred from homology"/>
<sequence length="533" mass="60854">MTKTFYPVLFLILLHIGFLLSPATAGAQSRQKVASEMKLSMTGKLLKQWYPRSIDSANGGFISSFSYDFKPVGNQDKMIVTQARHVWSNAKAAQLFPSVKYYAAGAKQGYLFMKNLLWDKKYGGFYTYTNAKGEDKASSFSPKETYGNSFALYALAAYYQQSGDTSALNLAKREFLWLERHSHDPIYKGYYQHMERDGTPIKRPTGISPRAELGYKDQNTSIHLLEAFTELYQVWPDELLKTRLREMLTLLTDTIITPKGYLQLFFQPDWTPVSLSDSSETAVMKYKSIDHVSFGHDVETAYLMLEAAHVAGIKDNTAILKLGKKMVDHALDNGWDNNVGGFYDEGFYYKNKQGITILADTKNWWAQAEGLNTLLIMDHYYPQDPHQYYAKFTQLWNYVQTYLIDQEHGDWYQGGIDKQPQMKTALKGQIWKGTYHTLRAFINCINQLTPDTTSPTQPAFLRMITNNGKTSLNWRKATDNKQLLGYNIYKGDKRIAFTPLTNMELPDELKGNNNLSINAVDLQGNESARVRSK</sequence>
<dbReference type="InterPro" id="IPR008928">
    <property type="entry name" value="6-hairpin_glycosidase_sf"/>
</dbReference>
<name>A0A926NSQ4_9SPHI</name>
<keyword evidence="2" id="KW-0413">Isomerase</keyword>
<evidence type="ECO:0000313" key="4">
    <source>
        <dbReference type="Proteomes" id="UP000619078"/>
    </source>
</evidence>
<comment type="caution">
    <text evidence="3">The sequence shown here is derived from an EMBL/GenBank/DDBJ whole genome shotgun (WGS) entry which is preliminary data.</text>
</comment>